<keyword evidence="3" id="KW-1185">Reference proteome</keyword>
<gene>
    <name evidence="2" type="ORF">DILT_LOCUS18669</name>
</gene>
<evidence type="ECO:0000256" key="1">
    <source>
        <dbReference type="SAM" id="MobiDB-lite"/>
    </source>
</evidence>
<dbReference type="Proteomes" id="UP000281553">
    <property type="component" value="Unassembled WGS sequence"/>
</dbReference>
<feature type="region of interest" description="Disordered" evidence="1">
    <location>
        <begin position="41"/>
        <end position="66"/>
    </location>
</feature>
<protein>
    <submittedName>
        <fullName evidence="2">Uncharacterized protein</fullName>
    </submittedName>
</protein>
<dbReference type="EMBL" id="UYRU01102859">
    <property type="protein sequence ID" value="VDN41871.1"/>
    <property type="molecule type" value="Genomic_DNA"/>
</dbReference>
<sequence>MARFIAAFEKRYADLPDDTQDSSFSPPITLRLLKHLFGQTEEKEEEGDGTTNIAKNIWVDQEDLVD</sequence>
<accession>A0A3P7PFZ4</accession>
<reference evidence="2 3" key="1">
    <citation type="submission" date="2018-11" db="EMBL/GenBank/DDBJ databases">
        <authorList>
            <consortium name="Pathogen Informatics"/>
        </authorList>
    </citation>
    <scope>NUCLEOTIDE SEQUENCE [LARGE SCALE GENOMIC DNA]</scope>
</reference>
<dbReference type="AlphaFoldDB" id="A0A3P7PFZ4"/>
<evidence type="ECO:0000313" key="3">
    <source>
        <dbReference type="Proteomes" id="UP000281553"/>
    </source>
</evidence>
<name>A0A3P7PFZ4_DIBLA</name>
<organism evidence="2 3">
    <name type="scientific">Dibothriocephalus latus</name>
    <name type="common">Fish tapeworm</name>
    <name type="synonym">Diphyllobothrium latum</name>
    <dbReference type="NCBI Taxonomy" id="60516"/>
    <lineage>
        <taxon>Eukaryota</taxon>
        <taxon>Metazoa</taxon>
        <taxon>Spiralia</taxon>
        <taxon>Lophotrochozoa</taxon>
        <taxon>Platyhelminthes</taxon>
        <taxon>Cestoda</taxon>
        <taxon>Eucestoda</taxon>
        <taxon>Diphyllobothriidea</taxon>
        <taxon>Diphyllobothriidae</taxon>
        <taxon>Dibothriocephalus</taxon>
    </lineage>
</organism>
<evidence type="ECO:0000313" key="2">
    <source>
        <dbReference type="EMBL" id="VDN41871.1"/>
    </source>
</evidence>
<proteinExistence type="predicted"/>
<feature type="non-terminal residue" evidence="2">
    <location>
        <position position="66"/>
    </location>
</feature>